<evidence type="ECO:0000256" key="1">
    <source>
        <dbReference type="PIRSR" id="PIRSR000097-1"/>
    </source>
</evidence>
<gene>
    <name evidence="5" type="ORF">ADEAN_000093400</name>
</gene>
<dbReference type="Pfam" id="PF00248">
    <property type="entry name" value="Aldo_ket_red"/>
    <property type="match status" value="1"/>
</dbReference>
<dbReference type="SUPFAM" id="SSF51430">
    <property type="entry name" value="NAD(P)-linked oxidoreductase"/>
    <property type="match status" value="1"/>
</dbReference>
<dbReference type="Proteomes" id="UP000515908">
    <property type="component" value="Chromosome 02"/>
</dbReference>
<dbReference type="AlphaFoldDB" id="S9VR65"/>
<feature type="domain" description="NADP-dependent oxidoreductase" evidence="4">
    <location>
        <begin position="16"/>
        <end position="271"/>
    </location>
</feature>
<dbReference type="PANTHER" id="PTHR43638">
    <property type="entry name" value="OXIDOREDUCTASE, ALDO/KETO REDUCTASE FAMILY PROTEIN"/>
    <property type="match status" value="1"/>
</dbReference>
<organism evidence="5 6">
    <name type="scientific">Angomonas deanei</name>
    <dbReference type="NCBI Taxonomy" id="59799"/>
    <lineage>
        <taxon>Eukaryota</taxon>
        <taxon>Discoba</taxon>
        <taxon>Euglenozoa</taxon>
        <taxon>Kinetoplastea</taxon>
        <taxon>Metakinetoplastina</taxon>
        <taxon>Trypanosomatida</taxon>
        <taxon>Trypanosomatidae</taxon>
        <taxon>Strigomonadinae</taxon>
        <taxon>Angomonas</taxon>
    </lineage>
</organism>
<dbReference type="InterPro" id="IPR020471">
    <property type="entry name" value="AKR"/>
</dbReference>
<evidence type="ECO:0000313" key="5">
    <source>
        <dbReference type="EMBL" id="CAD2213493.1"/>
    </source>
</evidence>
<name>S9VR65_9TRYP</name>
<protein>
    <submittedName>
        <fullName evidence="5">Aldo/keto reductase family, putative</fullName>
    </submittedName>
</protein>
<feature type="binding site" evidence="2">
    <location>
        <position position="113"/>
    </location>
    <ligand>
        <name>substrate</name>
    </ligand>
</feature>
<dbReference type="VEuPathDB" id="TriTrypDB:ADEAN_000093400"/>
<dbReference type="PANTHER" id="PTHR43638:SF3">
    <property type="entry name" value="ALDEHYDE REDUCTASE"/>
    <property type="match status" value="1"/>
</dbReference>
<dbReference type="OrthoDB" id="37537at2759"/>
<evidence type="ECO:0000313" key="6">
    <source>
        <dbReference type="Proteomes" id="UP000515908"/>
    </source>
</evidence>
<evidence type="ECO:0000256" key="2">
    <source>
        <dbReference type="PIRSR" id="PIRSR000097-2"/>
    </source>
</evidence>
<proteinExistence type="predicted"/>
<keyword evidence="6" id="KW-1185">Reference proteome</keyword>
<evidence type="ECO:0000259" key="4">
    <source>
        <dbReference type="Pfam" id="PF00248"/>
    </source>
</evidence>
<reference evidence="5 6" key="1">
    <citation type="submission" date="2020-08" db="EMBL/GenBank/DDBJ databases">
        <authorList>
            <person name="Newling K."/>
            <person name="Davey J."/>
            <person name="Forrester S."/>
        </authorList>
    </citation>
    <scope>NUCLEOTIDE SEQUENCE [LARGE SCALE GENOMIC DNA]</scope>
    <source>
        <strain evidence="6">Crithidia deanei Carvalho (ATCC PRA-265)</strain>
    </source>
</reference>
<feature type="site" description="Lowers pKa of active site Tyr" evidence="3">
    <location>
        <position position="80"/>
    </location>
</feature>
<evidence type="ECO:0000256" key="3">
    <source>
        <dbReference type="PIRSR" id="PIRSR000097-3"/>
    </source>
</evidence>
<dbReference type="InterPro" id="IPR023210">
    <property type="entry name" value="NADP_OxRdtase_dom"/>
</dbReference>
<dbReference type="PRINTS" id="PR00069">
    <property type="entry name" value="ALDKETRDTASE"/>
</dbReference>
<sequence>MLKNIVSIGGVSVPAIGQGTWNMGDNKSKRSQELEAIRSGVREGMTVIDTAEMYGSGRSESLVGEAITALNREDLFLVSKVLPNNAGRRGIFTSCEESLKRLGTTYLDLYLLHWRGGIPLRETVECMEELVAKGKIRRWGVSNFDIDDMKELWSVPNGDHCAVNQVLYHVGSRGIEYSLLPWMKEHHVAAMAYCPLAQAGELNSNIYTNKTLQKIAADKQITMSQLLLAFVVRHGNVMAIPKAGNAAHAKENAKAGDISISDEEWKEVDKAFPPPNQKEHLDIV</sequence>
<dbReference type="InterPro" id="IPR036812">
    <property type="entry name" value="NAD(P)_OxRdtase_dom_sf"/>
</dbReference>
<dbReference type="EMBL" id="LR877146">
    <property type="protein sequence ID" value="CAD2213493.1"/>
    <property type="molecule type" value="Genomic_DNA"/>
</dbReference>
<accession>S9VR65</accession>
<feature type="active site" description="Proton donor" evidence="1">
    <location>
        <position position="54"/>
    </location>
</feature>
<dbReference type="CDD" id="cd19138">
    <property type="entry name" value="AKR_YeaE"/>
    <property type="match status" value="1"/>
</dbReference>
<dbReference type="Gene3D" id="3.20.20.100">
    <property type="entry name" value="NADP-dependent oxidoreductase domain"/>
    <property type="match status" value="1"/>
</dbReference>
<dbReference type="PIRSF" id="PIRSF000097">
    <property type="entry name" value="AKR"/>
    <property type="match status" value="1"/>
</dbReference>
<dbReference type="GO" id="GO:0016491">
    <property type="term" value="F:oxidoreductase activity"/>
    <property type="evidence" value="ECO:0007669"/>
    <property type="project" value="InterPro"/>
</dbReference>